<dbReference type="EMBL" id="JACLQD010000001">
    <property type="protein sequence ID" value="MBC2834427.1"/>
    <property type="molecule type" value="Genomic_DNA"/>
</dbReference>
<proteinExistence type="predicted"/>
<dbReference type="InterPro" id="IPR058788">
    <property type="entry name" value="ApnL_N"/>
</dbReference>
<dbReference type="Pfam" id="PF25837">
    <property type="entry name" value="Apionate_lact_N"/>
    <property type="match status" value="1"/>
</dbReference>
<keyword evidence="4" id="KW-1185">Reference proteome</keyword>
<gene>
    <name evidence="3" type="ORF">H7F16_02850</name>
</gene>
<evidence type="ECO:0000259" key="2">
    <source>
        <dbReference type="Pfam" id="PF25838"/>
    </source>
</evidence>
<name>A0A842I4W0_9RHOB</name>
<dbReference type="Pfam" id="PF25838">
    <property type="entry name" value="Apionate_lact_M"/>
    <property type="match status" value="1"/>
</dbReference>
<dbReference type="AlphaFoldDB" id="A0A842I4W0"/>
<evidence type="ECO:0000313" key="3">
    <source>
        <dbReference type="EMBL" id="MBC2834427.1"/>
    </source>
</evidence>
<protein>
    <submittedName>
        <fullName evidence="3">Uncharacterized protein</fullName>
    </submittedName>
</protein>
<dbReference type="RefSeq" id="WP_185796029.1">
    <property type="nucleotide sequence ID" value="NZ_JACLQD010000001.1"/>
</dbReference>
<accession>A0A842I4W0</accession>
<dbReference type="Proteomes" id="UP000555411">
    <property type="component" value="Unassembled WGS sequence"/>
</dbReference>
<evidence type="ECO:0000259" key="1">
    <source>
        <dbReference type="Pfam" id="PF25837"/>
    </source>
</evidence>
<reference evidence="3 4" key="1">
    <citation type="journal article" date="2017" name="Int. J. Syst. Evol. Microbiol.">
        <title>Gemmobacter straminiformis sp. nov., isolated from an artificial fountain.</title>
        <authorList>
            <person name="Kang J.Y."/>
            <person name="Kim M.J."/>
            <person name="Chun J."/>
            <person name="Son K.P."/>
            <person name="Jahng K.Y."/>
        </authorList>
    </citation>
    <scope>NUCLEOTIDE SEQUENCE [LARGE SCALE GENOMIC DNA]</scope>
    <source>
        <strain evidence="3 4">CAM-8</strain>
    </source>
</reference>
<organism evidence="3 4">
    <name type="scientific">Paragemmobacter straminiformis</name>
    <dbReference type="NCBI Taxonomy" id="2045119"/>
    <lineage>
        <taxon>Bacteria</taxon>
        <taxon>Pseudomonadati</taxon>
        <taxon>Pseudomonadota</taxon>
        <taxon>Alphaproteobacteria</taxon>
        <taxon>Rhodobacterales</taxon>
        <taxon>Paracoccaceae</taxon>
        <taxon>Paragemmobacter</taxon>
    </lineage>
</organism>
<sequence length="570" mass="59444">MTTGGGAMEYQVGRLSLLVVEGDLRRICFDGVEVLRRVSYPVRDASWGTFAVRTVSEAVERDAGRLRYEHHFAARDGGFAGVFRAEIEEAHLVLTVEIDAATDIAVNRAGFTLLHPLRGVSGQALAVTHGDGSVEALRWPATISPGQPVFDIAGLAHEVAGVRVALTMAGEVFEMEDQRNWTDASYKTYCRPLALPLPFALGPDAPVRQRVELRLGGQAAKAAAGDAAQEGIVPEVAVAMEAGLAEAVLPGFAVQLRLRAGDRVPALAGPVHLEIVVDEGLDGLAPIAAACAGLDVARVTVLTAPYLKSHQPEGPWPDGPTPMALVAKARALFPRAAVGGGMFTNFTEFNRCRPDPDLVDFVTFGGTAVVHAADDMSVLETLEALPGVFASARGIARGKPLHLGLYSIGMRSNPYAADCVANPARERLAMVRDDPRQETRFAACFAAGVLAGASAQGVASVALAMSDGPLAAGGAGGVWPVYHVLRFARDLAGAAARTGAGGSIRIETARGSIIAVVEGAVTLPAGARGHVLCAATEAAARAADWLDGPPQDLGGVRLSRFDLAFLEGRA</sequence>
<comment type="caution">
    <text evidence="3">The sequence shown here is derived from an EMBL/GenBank/DDBJ whole genome shotgun (WGS) entry which is preliminary data.</text>
</comment>
<feature type="domain" description="D-apionate lactonase TIM barrel" evidence="2">
    <location>
        <begin position="268"/>
        <end position="493"/>
    </location>
</feature>
<feature type="domain" description="D-apionate lactonase N-terminal" evidence="1">
    <location>
        <begin position="9"/>
        <end position="216"/>
    </location>
</feature>
<dbReference type="InterPro" id="IPR058787">
    <property type="entry name" value="ApnL_M"/>
</dbReference>
<evidence type="ECO:0000313" key="4">
    <source>
        <dbReference type="Proteomes" id="UP000555411"/>
    </source>
</evidence>